<feature type="transmembrane region" description="Helical" evidence="1">
    <location>
        <begin position="94"/>
        <end position="113"/>
    </location>
</feature>
<dbReference type="RefSeq" id="WP_232136568.1">
    <property type="nucleotide sequence ID" value="NZ_CP089507.1"/>
</dbReference>
<accession>A0ABS8UF87</accession>
<reference evidence="2" key="2">
    <citation type="journal article" date="2022" name="Syst. Appl. Microbiol.">
        <title>Physiological and genomic characterisation of Luteimonas fraxinea sp. nov., a bacterial species associated with trees tolerant to ash dieback.</title>
        <authorList>
            <person name="Ulrich K."/>
            <person name="Becker R."/>
            <person name="Behrendt U."/>
            <person name="Kube M."/>
            <person name="Schneck V."/>
            <person name="Ulrich A."/>
        </authorList>
    </citation>
    <scope>NUCLEOTIDE SEQUENCE</scope>
    <source>
        <strain evidence="2">A1P009</strain>
    </source>
</reference>
<keyword evidence="1" id="KW-0812">Transmembrane</keyword>
<proteinExistence type="predicted"/>
<keyword evidence="1" id="KW-0472">Membrane</keyword>
<organism evidence="2 3">
    <name type="scientific">Luteimonas fraxinea</name>
    <dbReference type="NCBI Taxonomy" id="2901869"/>
    <lineage>
        <taxon>Bacteria</taxon>
        <taxon>Pseudomonadati</taxon>
        <taxon>Pseudomonadota</taxon>
        <taxon>Gammaproteobacteria</taxon>
        <taxon>Lysobacterales</taxon>
        <taxon>Lysobacteraceae</taxon>
        <taxon>Luteimonas</taxon>
    </lineage>
</organism>
<dbReference type="Proteomes" id="UP001430360">
    <property type="component" value="Unassembled WGS sequence"/>
</dbReference>
<evidence type="ECO:0000313" key="2">
    <source>
        <dbReference type="EMBL" id="MCD9097517.1"/>
    </source>
</evidence>
<sequence length="159" mass="17062">MYSLDAIGKSIAGMDDYQLIQRWKDGLFSDEAKPLAEDEFRRRGIDLADPVPRPSSFDVDLAPKPFKPKLLPILFAAIAGATVGRELGGALAGAIGAAFLSAVVALLGWYVGGAVARFAHKRKHLLIRVLICVAGLVAWLYLSGVGVVFARLMRGTLVK</sequence>
<comment type="caution">
    <text evidence="2">The sequence shown here is derived from an EMBL/GenBank/DDBJ whole genome shotgun (WGS) entry which is preliminary data.</text>
</comment>
<evidence type="ECO:0000313" key="3">
    <source>
        <dbReference type="Proteomes" id="UP001430360"/>
    </source>
</evidence>
<evidence type="ECO:0000256" key="1">
    <source>
        <dbReference type="SAM" id="Phobius"/>
    </source>
</evidence>
<keyword evidence="3" id="KW-1185">Reference proteome</keyword>
<keyword evidence="1" id="KW-1133">Transmembrane helix</keyword>
<reference evidence="2" key="1">
    <citation type="submission" date="2021-12" db="EMBL/GenBank/DDBJ databases">
        <authorList>
            <person name="Ulrich A."/>
        </authorList>
    </citation>
    <scope>NUCLEOTIDE SEQUENCE</scope>
    <source>
        <strain evidence="2">A1P009</strain>
    </source>
</reference>
<name>A0ABS8UF87_9GAMM</name>
<dbReference type="EMBL" id="JAJQKU010000003">
    <property type="protein sequence ID" value="MCD9097517.1"/>
    <property type="molecule type" value="Genomic_DNA"/>
</dbReference>
<feature type="transmembrane region" description="Helical" evidence="1">
    <location>
        <begin position="125"/>
        <end position="150"/>
    </location>
</feature>
<protein>
    <submittedName>
        <fullName evidence="2">Uncharacterized protein</fullName>
    </submittedName>
</protein>
<gene>
    <name evidence="2" type="ORF">LTT95_11270</name>
</gene>